<dbReference type="SMART" id="SM00271">
    <property type="entry name" value="DnaJ"/>
    <property type="match status" value="1"/>
</dbReference>
<dbReference type="CDD" id="cd06257">
    <property type="entry name" value="DnaJ"/>
    <property type="match status" value="1"/>
</dbReference>
<feature type="compositionally biased region" description="Basic and acidic residues" evidence="1">
    <location>
        <begin position="318"/>
        <end position="327"/>
    </location>
</feature>
<dbReference type="AlphaFoldDB" id="A0A5C3KGM2"/>
<sequence length="382" mass="42757">MTTNLYEILGLEATATVEEIRKAYKKKALQTHPDRLPQSATADDKKSSEEKFRAVNHAYEILVDAEKRKEYDFHGVWPPPDIEEIPRTGRSRPRGFNDPFTHPFFSSHSHSRHRSFAFTDPFSLFDSIFREALGPQSGYGGMQYGQFSESPFDMFARMERDLDTEMGGFSSTMSLSPFGALNGFPTSLFPSLGAPQQVRAGGSRWVTESYSSQTVNGVTKSVHQRRDGLGNEHVTQKFPDGREIYTINGVEQPGQGRLQSGSGNDRLPGTSQPGQVSYPTYSASYSSGHSLPYTSNPYPASRHRPTARQSTIPVPEITRQRDRPERRHSSHSSYLGHQPQHTPPHPSTRHYKRKSIISSVRDGLNSLSLLFRKARAGQQPSA</sequence>
<dbReference type="STRING" id="230819.A0A5C3KGM2"/>
<dbReference type="PRINTS" id="PR00625">
    <property type="entry name" value="JDOMAIN"/>
</dbReference>
<dbReference type="SUPFAM" id="SSF46565">
    <property type="entry name" value="Chaperone J-domain"/>
    <property type="match status" value="1"/>
</dbReference>
<dbReference type="InterPro" id="IPR018253">
    <property type="entry name" value="DnaJ_domain_CS"/>
</dbReference>
<evidence type="ECO:0000259" key="2">
    <source>
        <dbReference type="PROSITE" id="PS50076"/>
    </source>
</evidence>
<accession>A0A5C3KGM2</accession>
<feature type="region of interest" description="Disordered" evidence="1">
    <location>
        <begin position="27"/>
        <end position="49"/>
    </location>
</feature>
<dbReference type="Gene3D" id="1.10.287.110">
    <property type="entry name" value="DnaJ domain"/>
    <property type="match status" value="1"/>
</dbReference>
<dbReference type="Pfam" id="PF00226">
    <property type="entry name" value="DnaJ"/>
    <property type="match status" value="1"/>
</dbReference>
<dbReference type="InterPro" id="IPR036869">
    <property type="entry name" value="J_dom_sf"/>
</dbReference>
<dbReference type="Proteomes" id="UP000307440">
    <property type="component" value="Unassembled WGS sequence"/>
</dbReference>
<dbReference type="InterPro" id="IPR050817">
    <property type="entry name" value="DjlA_DnaK_co-chaperone"/>
</dbReference>
<dbReference type="InterPro" id="IPR001623">
    <property type="entry name" value="DnaJ_domain"/>
</dbReference>
<gene>
    <name evidence="3" type="ORF">FA15DRAFT_674866</name>
</gene>
<proteinExistence type="predicted"/>
<feature type="region of interest" description="Disordered" evidence="1">
    <location>
        <begin position="216"/>
        <end position="354"/>
    </location>
</feature>
<reference evidence="3 4" key="1">
    <citation type="journal article" date="2019" name="Nat. Ecol. Evol.">
        <title>Megaphylogeny resolves global patterns of mushroom evolution.</title>
        <authorList>
            <person name="Varga T."/>
            <person name="Krizsan K."/>
            <person name="Foldi C."/>
            <person name="Dima B."/>
            <person name="Sanchez-Garcia M."/>
            <person name="Sanchez-Ramirez S."/>
            <person name="Szollosi G.J."/>
            <person name="Szarkandi J.G."/>
            <person name="Papp V."/>
            <person name="Albert L."/>
            <person name="Andreopoulos W."/>
            <person name="Angelini C."/>
            <person name="Antonin V."/>
            <person name="Barry K.W."/>
            <person name="Bougher N.L."/>
            <person name="Buchanan P."/>
            <person name="Buyck B."/>
            <person name="Bense V."/>
            <person name="Catcheside P."/>
            <person name="Chovatia M."/>
            <person name="Cooper J."/>
            <person name="Damon W."/>
            <person name="Desjardin D."/>
            <person name="Finy P."/>
            <person name="Geml J."/>
            <person name="Haridas S."/>
            <person name="Hughes K."/>
            <person name="Justo A."/>
            <person name="Karasinski D."/>
            <person name="Kautmanova I."/>
            <person name="Kiss B."/>
            <person name="Kocsube S."/>
            <person name="Kotiranta H."/>
            <person name="LaButti K.M."/>
            <person name="Lechner B.E."/>
            <person name="Liimatainen K."/>
            <person name="Lipzen A."/>
            <person name="Lukacs Z."/>
            <person name="Mihaltcheva S."/>
            <person name="Morgado L.N."/>
            <person name="Niskanen T."/>
            <person name="Noordeloos M.E."/>
            <person name="Ohm R.A."/>
            <person name="Ortiz-Santana B."/>
            <person name="Ovrebo C."/>
            <person name="Racz N."/>
            <person name="Riley R."/>
            <person name="Savchenko A."/>
            <person name="Shiryaev A."/>
            <person name="Soop K."/>
            <person name="Spirin V."/>
            <person name="Szebenyi C."/>
            <person name="Tomsovsky M."/>
            <person name="Tulloss R.E."/>
            <person name="Uehling J."/>
            <person name="Grigoriev I.V."/>
            <person name="Vagvolgyi C."/>
            <person name="Papp T."/>
            <person name="Martin F.M."/>
            <person name="Miettinen O."/>
            <person name="Hibbett D.S."/>
            <person name="Nagy L.G."/>
        </authorList>
    </citation>
    <scope>NUCLEOTIDE SEQUENCE [LARGE SCALE GENOMIC DNA]</scope>
    <source>
        <strain evidence="3 4">CBS 121175</strain>
    </source>
</reference>
<name>A0A5C3KGM2_COPMA</name>
<feature type="domain" description="J" evidence="2">
    <location>
        <begin position="4"/>
        <end position="75"/>
    </location>
</feature>
<organism evidence="3 4">
    <name type="scientific">Coprinopsis marcescibilis</name>
    <name type="common">Agaric fungus</name>
    <name type="synonym">Psathyrella marcescibilis</name>
    <dbReference type="NCBI Taxonomy" id="230819"/>
    <lineage>
        <taxon>Eukaryota</taxon>
        <taxon>Fungi</taxon>
        <taxon>Dikarya</taxon>
        <taxon>Basidiomycota</taxon>
        <taxon>Agaricomycotina</taxon>
        <taxon>Agaricomycetes</taxon>
        <taxon>Agaricomycetidae</taxon>
        <taxon>Agaricales</taxon>
        <taxon>Agaricineae</taxon>
        <taxon>Psathyrellaceae</taxon>
        <taxon>Coprinopsis</taxon>
    </lineage>
</organism>
<keyword evidence="4" id="KW-1185">Reference proteome</keyword>
<protein>
    <submittedName>
        <fullName evidence="3">DnaJ-domain-containing protein</fullName>
    </submittedName>
</protein>
<dbReference type="PROSITE" id="PS00636">
    <property type="entry name" value="DNAJ_1"/>
    <property type="match status" value="1"/>
</dbReference>
<dbReference type="EMBL" id="ML210366">
    <property type="protein sequence ID" value="TFK18987.1"/>
    <property type="molecule type" value="Genomic_DNA"/>
</dbReference>
<feature type="compositionally biased region" description="Polar residues" evidence="1">
    <location>
        <begin position="257"/>
        <end position="298"/>
    </location>
</feature>
<dbReference type="PROSITE" id="PS50076">
    <property type="entry name" value="DNAJ_2"/>
    <property type="match status" value="1"/>
</dbReference>
<evidence type="ECO:0000313" key="3">
    <source>
        <dbReference type="EMBL" id="TFK18987.1"/>
    </source>
</evidence>
<evidence type="ECO:0000313" key="4">
    <source>
        <dbReference type="Proteomes" id="UP000307440"/>
    </source>
</evidence>
<dbReference type="OrthoDB" id="442087at2759"/>
<dbReference type="PANTHER" id="PTHR24074">
    <property type="entry name" value="CO-CHAPERONE PROTEIN DJLA"/>
    <property type="match status" value="1"/>
</dbReference>
<evidence type="ECO:0000256" key="1">
    <source>
        <dbReference type="SAM" id="MobiDB-lite"/>
    </source>
</evidence>